<sequence>MVAALLAAAGARRATASQTGVPALTGSERRICALAAQGHSNSFRKQGVRRRTELAGWLAAEPAVPER</sequence>
<organism evidence="1 2">
    <name type="scientific">Streptomyces griseofuscus</name>
    <dbReference type="NCBI Taxonomy" id="146922"/>
    <lineage>
        <taxon>Bacteria</taxon>
        <taxon>Bacillati</taxon>
        <taxon>Actinomycetota</taxon>
        <taxon>Actinomycetes</taxon>
        <taxon>Kitasatosporales</taxon>
        <taxon>Streptomycetaceae</taxon>
        <taxon>Streptomyces</taxon>
    </lineage>
</organism>
<dbReference type="SUPFAM" id="SSF46894">
    <property type="entry name" value="C-terminal effector domain of the bipartite response regulators"/>
    <property type="match status" value="1"/>
</dbReference>
<dbReference type="GO" id="GO:0003677">
    <property type="term" value="F:DNA binding"/>
    <property type="evidence" value="ECO:0007669"/>
    <property type="project" value="InterPro"/>
</dbReference>
<dbReference type="RefSeq" id="WP_037655141.1">
    <property type="nucleotide sequence ID" value="NZ_CP051006.1"/>
</dbReference>
<dbReference type="KEGG" id="sgf:HEP81_05272"/>
<dbReference type="EMBL" id="CP051006">
    <property type="protein sequence ID" value="QNT95528.1"/>
    <property type="molecule type" value="Genomic_DNA"/>
</dbReference>
<protein>
    <submittedName>
        <fullName evidence="1">Uncharacterized protein</fullName>
    </submittedName>
</protein>
<name>A0A7H1Q5E8_9ACTN</name>
<dbReference type="GO" id="GO:0006355">
    <property type="term" value="P:regulation of DNA-templated transcription"/>
    <property type="evidence" value="ECO:0007669"/>
    <property type="project" value="InterPro"/>
</dbReference>
<evidence type="ECO:0000313" key="2">
    <source>
        <dbReference type="Proteomes" id="UP000516422"/>
    </source>
</evidence>
<gene>
    <name evidence="1" type="ORF">HEP81_05272</name>
</gene>
<accession>A0A7H1Q5E8</accession>
<reference evidence="1 2" key="1">
    <citation type="submission" date="2020-04" db="EMBL/GenBank/DDBJ databases">
        <title>Characterization and engineering of Streptomyces griseofuscus DSM40191 as a potential heterologous host for expression of BGCs.</title>
        <authorList>
            <person name="Gren T."/>
            <person name="Whitford C.M."/>
            <person name="Mohite O.S."/>
            <person name="Joergensen T.S."/>
            <person name="Nielsen J.B."/>
            <person name="Lee S.Y."/>
            <person name="Weber T."/>
        </authorList>
    </citation>
    <scope>NUCLEOTIDE SEQUENCE [LARGE SCALE GENOMIC DNA]</scope>
    <source>
        <strain evidence="1 2">DSM 40191</strain>
    </source>
</reference>
<evidence type="ECO:0000313" key="1">
    <source>
        <dbReference type="EMBL" id="QNT95528.1"/>
    </source>
</evidence>
<proteinExistence type="predicted"/>
<dbReference type="InterPro" id="IPR016032">
    <property type="entry name" value="Sig_transdc_resp-reg_C-effctor"/>
</dbReference>
<dbReference type="GeneID" id="91464816"/>
<dbReference type="AlphaFoldDB" id="A0A7H1Q5E8"/>
<dbReference type="Proteomes" id="UP000516422">
    <property type="component" value="Chromosome"/>
</dbReference>